<dbReference type="OrthoDB" id="1699217at2"/>
<organism evidence="2 3">
    <name type="scientific">Vagococcus entomophilus</name>
    <dbReference type="NCBI Taxonomy" id="1160095"/>
    <lineage>
        <taxon>Bacteria</taxon>
        <taxon>Bacillati</taxon>
        <taxon>Bacillota</taxon>
        <taxon>Bacilli</taxon>
        <taxon>Lactobacillales</taxon>
        <taxon>Enterococcaceae</taxon>
        <taxon>Vagococcus</taxon>
    </lineage>
</organism>
<name>A0A430AKS5_9ENTE</name>
<feature type="region of interest" description="Disordered" evidence="1">
    <location>
        <begin position="1"/>
        <end position="26"/>
    </location>
</feature>
<dbReference type="EMBL" id="NGJZ01000001">
    <property type="protein sequence ID" value="RSU08669.1"/>
    <property type="molecule type" value="Genomic_DNA"/>
</dbReference>
<accession>A0A430AKS5</accession>
<reference evidence="2 3" key="1">
    <citation type="submission" date="2017-05" db="EMBL/GenBank/DDBJ databases">
        <title>Vagococcus spp. assemblies.</title>
        <authorList>
            <person name="Gulvik C.A."/>
        </authorList>
    </citation>
    <scope>NUCLEOTIDE SEQUENCE [LARGE SCALE GENOMIC DNA]</scope>
    <source>
        <strain evidence="2 3">DSM 24756</strain>
    </source>
</reference>
<dbReference type="AlphaFoldDB" id="A0A430AKS5"/>
<protein>
    <submittedName>
        <fullName evidence="2">Uncharacterized protein</fullName>
    </submittedName>
</protein>
<evidence type="ECO:0000313" key="3">
    <source>
        <dbReference type="Proteomes" id="UP000288669"/>
    </source>
</evidence>
<proteinExistence type="predicted"/>
<sequence>MTKNKTSDSQLKANQKWNSNNKEKMNYIRKRSAARGFVKVATTEDLQELESLIYERKNMIEKKKE</sequence>
<keyword evidence="3" id="KW-1185">Reference proteome</keyword>
<comment type="caution">
    <text evidence="2">The sequence shown here is derived from an EMBL/GenBank/DDBJ whole genome shotgun (WGS) entry which is preliminary data.</text>
</comment>
<evidence type="ECO:0000256" key="1">
    <source>
        <dbReference type="SAM" id="MobiDB-lite"/>
    </source>
</evidence>
<dbReference type="RefSeq" id="WP_126823488.1">
    <property type="nucleotide sequence ID" value="NZ_JBHLWU010000001.1"/>
</dbReference>
<dbReference type="Proteomes" id="UP000288669">
    <property type="component" value="Unassembled WGS sequence"/>
</dbReference>
<gene>
    <name evidence="2" type="ORF">CBF30_05435</name>
</gene>
<evidence type="ECO:0000313" key="2">
    <source>
        <dbReference type="EMBL" id="RSU08669.1"/>
    </source>
</evidence>
<feature type="compositionally biased region" description="Polar residues" evidence="1">
    <location>
        <begin position="1"/>
        <end position="20"/>
    </location>
</feature>